<organism evidence="2 3">
    <name type="scientific">Marmota monax</name>
    <name type="common">Woodchuck</name>
    <dbReference type="NCBI Taxonomy" id="9995"/>
    <lineage>
        <taxon>Eukaryota</taxon>
        <taxon>Metazoa</taxon>
        <taxon>Chordata</taxon>
        <taxon>Craniata</taxon>
        <taxon>Vertebrata</taxon>
        <taxon>Euteleostomi</taxon>
        <taxon>Mammalia</taxon>
        <taxon>Eutheria</taxon>
        <taxon>Euarchontoglires</taxon>
        <taxon>Glires</taxon>
        <taxon>Rodentia</taxon>
        <taxon>Sciuromorpha</taxon>
        <taxon>Sciuridae</taxon>
        <taxon>Xerinae</taxon>
        <taxon>Marmotini</taxon>
        <taxon>Marmota</taxon>
    </lineage>
</organism>
<evidence type="ECO:0000313" key="2">
    <source>
        <dbReference type="EMBL" id="VTJ51490.1"/>
    </source>
</evidence>
<feature type="non-terminal residue" evidence="2">
    <location>
        <position position="134"/>
    </location>
</feature>
<feature type="region of interest" description="Disordered" evidence="1">
    <location>
        <begin position="1"/>
        <end position="49"/>
    </location>
</feature>
<feature type="compositionally biased region" description="Low complexity" evidence="1">
    <location>
        <begin position="1"/>
        <end position="28"/>
    </location>
</feature>
<dbReference type="EMBL" id="CABDUW010000004">
    <property type="protein sequence ID" value="VTJ51490.1"/>
    <property type="molecule type" value="Genomic_DNA"/>
</dbReference>
<proteinExistence type="predicted"/>
<dbReference type="AlphaFoldDB" id="A0A5E4A2N4"/>
<comment type="caution">
    <text evidence="2">The sequence shown here is derived from an EMBL/GenBank/DDBJ whole genome shotgun (WGS) entry which is preliminary data.</text>
</comment>
<evidence type="ECO:0000256" key="1">
    <source>
        <dbReference type="SAM" id="MobiDB-lite"/>
    </source>
</evidence>
<feature type="compositionally biased region" description="Pro residues" evidence="1">
    <location>
        <begin position="94"/>
        <end position="105"/>
    </location>
</feature>
<evidence type="ECO:0000313" key="3">
    <source>
        <dbReference type="Proteomes" id="UP000335636"/>
    </source>
</evidence>
<keyword evidence="3" id="KW-1185">Reference proteome</keyword>
<dbReference type="Proteomes" id="UP000335636">
    <property type="component" value="Unassembled WGS sequence"/>
</dbReference>
<name>A0A5E4A2N4_MARMO</name>
<feature type="region of interest" description="Disordered" evidence="1">
    <location>
        <begin position="88"/>
        <end position="134"/>
    </location>
</feature>
<protein>
    <submittedName>
        <fullName evidence="2">Uncharacterized protein</fullName>
    </submittedName>
</protein>
<gene>
    <name evidence="2" type="ORF">MONAX_5E004694</name>
</gene>
<reference evidence="2" key="1">
    <citation type="submission" date="2019-04" db="EMBL/GenBank/DDBJ databases">
        <authorList>
            <person name="Alioto T."/>
            <person name="Alioto T."/>
        </authorList>
    </citation>
    <scope>NUCLEOTIDE SEQUENCE [LARGE SCALE GENOMIC DNA]</scope>
</reference>
<sequence length="134" mass="14066">MAPTNLTLSSPPRSSRSPAPLALSTSLPAQTSSTCLMRRPSGRCPQSSGTQTCMAAQTFLLPTPHPQACGALGTEQQGMHRTSLPWALSEEDPAPWPPADWPPPALAKGYVKQDPPGMTVAPSDGPAGQWNQLP</sequence>
<accession>A0A5E4A2N4</accession>